<comment type="caution">
    <text evidence="2">The sequence shown here is derived from an EMBL/GenBank/DDBJ whole genome shotgun (WGS) entry which is preliminary data.</text>
</comment>
<dbReference type="InterPro" id="IPR001962">
    <property type="entry name" value="Asn_synthase"/>
</dbReference>
<feature type="domain" description="Asparagine synthetase" evidence="1">
    <location>
        <begin position="217"/>
        <end position="581"/>
    </location>
</feature>
<dbReference type="InterPro" id="IPR014729">
    <property type="entry name" value="Rossmann-like_a/b/a_fold"/>
</dbReference>
<proteinExistence type="predicted"/>
<reference evidence="3" key="1">
    <citation type="journal article" date="2019" name="Int. J. Syst. Evol. Microbiol.">
        <title>The Global Catalogue of Microorganisms (GCM) 10K type strain sequencing project: providing services to taxonomists for standard genome sequencing and annotation.</title>
        <authorList>
            <consortium name="The Broad Institute Genomics Platform"/>
            <consortium name="The Broad Institute Genome Sequencing Center for Infectious Disease"/>
            <person name="Wu L."/>
            <person name="Ma J."/>
        </authorList>
    </citation>
    <scope>NUCLEOTIDE SEQUENCE [LARGE SCALE GENOMIC DNA]</scope>
    <source>
        <strain evidence="3">JCM 31290</strain>
    </source>
</reference>
<accession>A0ABP8F2V2</accession>
<dbReference type="Proteomes" id="UP001501115">
    <property type="component" value="Unassembled WGS sequence"/>
</dbReference>
<protein>
    <submittedName>
        <fullName evidence="2">Lasso peptide isopeptide bond-forming cyclase</fullName>
    </submittedName>
</protein>
<evidence type="ECO:0000259" key="1">
    <source>
        <dbReference type="Pfam" id="PF00733"/>
    </source>
</evidence>
<sequence length="613" mass="66426">MVGFPDSGEGPGWFVVLPDCASAAPVAAALRVRNIQEVGHPSGRSWLLGRWSPGAMTVGEAGRTKIVVVGEHAVTADRLGPAAGRINTVADLDGPARDMVGSSHLIASVAGRVRVQGSISGFRRVFHARIGDATVAADRADVLAALLGAEVDEQRLAVRLLNPYAPHPLAGEPVWREVNALEMGRYLALDADGRGRPVAWWTPPEPVVPMAEGAPAFRQALSAAVEVRVRGREVVSCDLGGLDSTSVCALAARGTAKVIAYTADGLDPLCDDVTWARRTVAGLDGVEHHTLAGDRLPMVFEGLRDVVERFDEPCPAMMHPSRCLAVPRLAAEHGSRMHLTGFGGDELLAGSPAHLHTLIRTHPRVAWQRLRGFAAQGPWPYREALRQLWDNSSYRSWLARAGDLLTGLPPPLEAPALDWGTPPRLPPWATPDAVETVRELIRTTARTTEPLAEGRGQHVELDALGNNSRMVRQVSQLAGRTGLTFAAPYYDDRVIEAGLAVRPQDRITPWRYKPLIVEAMRGIVPDESLTRHTKDEGSYEAEAGMREQRAELLALCEDSRLARAGLIDARELRETCGGPLPPTLPFDALYQTVVCELWLRTLELERADDIQAA</sequence>
<dbReference type="RefSeq" id="WP_345659611.1">
    <property type="nucleotide sequence ID" value="NZ_BAABET010000001.1"/>
</dbReference>
<dbReference type="Gene3D" id="3.40.50.620">
    <property type="entry name" value="HUPs"/>
    <property type="match status" value="1"/>
</dbReference>
<name>A0ABP8F2V2_9ACTN</name>
<evidence type="ECO:0000313" key="2">
    <source>
        <dbReference type="EMBL" id="GAA4293481.1"/>
    </source>
</evidence>
<organism evidence="2 3">
    <name type="scientific">Streptomyces venetus</name>
    <dbReference type="NCBI Taxonomy" id="1701086"/>
    <lineage>
        <taxon>Bacteria</taxon>
        <taxon>Bacillati</taxon>
        <taxon>Actinomycetota</taxon>
        <taxon>Actinomycetes</taxon>
        <taxon>Kitasatosporales</taxon>
        <taxon>Streptomycetaceae</taxon>
        <taxon>Streptomyces</taxon>
    </lineage>
</organism>
<dbReference type="EMBL" id="BAABET010000001">
    <property type="protein sequence ID" value="GAA4293481.1"/>
    <property type="molecule type" value="Genomic_DNA"/>
</dbReference>
<gene>
    <name evidence="2" type="ORF">GCM10023086_04410</name>
</gene>
<evidence type="ECO:0000313" key="3">
    <source>
        <dbReference type="Proteomes" id="UP001501115"/>
    </source>
</evidence>
<keyword evidence="3" id="KW-1185">Reference proteome</keyword>
<dbReference type="Pfam" id="PF00733">
    <property type="entry name" value="Asn_synthase"/>
    <property type="match status" value="1"/>
</dbReference>
<dbReference type="SUPFAM" id="SSF52402">
    <property type="entry name" value="Adenine nucleotide alpha hydrolases-like"/>
    <property type="match status" value="1"/>
</dbReference>